<keyword evidence="12" id="KW-1185">Reference proteome</keyword>
<dbReference type="HAMAP" id="MF_00692">
    <property type="entry name" value="SelO"/>
    <property type="match status" value="1"/>
</dbReference>
<comment type="caution">
    <text evidence="11">The sequence shown here is derived from an EMBL/GenBank/DDBJ whole genome shotgun (WGS) entry which is preliminary data.</text>
</comment>
<dbReference type="InterPro" id="IPR003846">
    <property type="entry name" value="SelO"/>
</dbReference>
<comment type="cofactor">
    <cofactor evidence="1">
        <name>Mg(2+)</name>
        <dbReference type="ChEBI" id="CHEBI:18420"/>
    </cofactor>
</comment>
<dbReference type="EMBL" id="CAOQHR010000002">
    <property type="protein sequence ID" value="CAI6328831.1"/>
    <property type="molecule type" value="Genomic_DNA"/>
</dbReference>
<keyword evidence="3" id="KW-0808">Transferase</keyword>
<reference evidence="11" key="1">
    <citation type="submission" date="2023-01" db="EMBL/GenBank/DDBJ databases">
        <authorList>
            <person name="Van Ghelder C."/>
            <person name="Rancurel C."/>
        </authorList>
    </citation>
    <scope>NUCLEOTIDE SEQUENCE</scope>
    <source>
        <strain evidence="11">CNCM I-4278</strain>
    </source>
</reference>
<name>A0A9W4XGG6_9PLEO</name>
<proteinExistence type="inferred from homology"/>
<dbReference type="GO" id="GO:0070733">
    <property type="term" value="F:AMPylase activity"/>
    <property type="evidence" value="ECO:0007669"/>
    <property type="project" value="TreeGrafter"/>
</dbReference>
<feature type="compositionally biased region" description="Polar residues" evidence="10">
    <location>
        <begin position="38"/>
        <end position="53"/>
    </location>
</feature>
<keyword evidence="4" id="KW-0548">Nucleotidyltransferase</keyword>
<evidence type="ECO:0000256" key="9">
    <source>
        <dbReference type="ARBA" id="ARBA00031547"/>
    </source>
</evidence>
<evidence type="ECO:0000256" key="10">
    <source>
        <dbReference type="SAM" id="MobiDB-lite"/>
    </source>
</evidence>
<evidence type="ECO:0000256" key="8">
    <source>
        <dbReference type="ARBA" id="ARBA00022842"/>
    </source>
</evidence>
<organism evidence="11 12">
    <name type="scientific">Periconia digitata</name>
    <dbReference type="NCBI Taxonomy" id="1303443"/>
    <lineage>
        <taxon>Eukaryota</taxon>
        <taxon>Fungi</taxon>
        <taxon>Dikarya</taxon>
        <taxon>Ascomycota</taxon>
        <taxon>Pezizomycotina</taxon>
        <taxon>Dothideomycetes</taxon>
        <taxon>Pleosporomycetidae</taxon>
        <taxon>Pleosporales</taxon>
        <taxon>Massarineae</taxon>
        <taxon>Periconiaceae</taxon>
        <taxon>Periconia</taxon>
    </lineage>
</organism>
<feature type="region of interest" description="Disordered" evidence="10">
    <location>
        <begin position="38"/>
        <end position="72"/>
    </location>
</feature>
<dbReference type="PANTHER" id="PTHR32057">
    <property type="entry name" value="PROTEIN ADENYLYLTRANSFERASE SELO, MITOCHONDRIAL"/>
    <property type="match status" value="1"/>
</dbReference>
<dbReference type="PANTHER" id="PTHR32057:SF14">
    <property type="entry name" value="PROTEIN ADENYLYLTRANSFERASE SELO, MITOCHONDRIAL"/>
    <property type="match status" value="1"/>
</dbReference>
<keyword evidence="6" id="KW-0547">Nucleotide-binding</keyword>
<dbReference type="GO" id="GO:0005524">
    <property type="term" value="F:ATP binding"/>
    <property type="evidence" value="ECO:0007669"/>
    <property type="project" value="UniProtKB-KW"/>
</dbReference>
<accession>A0A9W4XGG6</accession>
<evidence type="ECO:0000256" key="5">
    <source>
        <dbReference type="ARBA" id="ARBA00022723"/>
    </source>
</evidence>
<evidence type="ECO:0000313" key="12">
    <source>
        <dbReference type="Proteomes" id="UP001152607"/>
    </source>
</evidence>
<evidence type="ECO:0000256" key="1">
    <source>
        <dbReference type="ARBA" id="ARBA00001946"/>
    </source>
</evidence>
<dbReference type="Proteomes" id="UP001152607">
    <property type="component" value="Unassembled WGS sequence"/>
</dbReference>
<keyword evidence="5" id="KW-0479">Metal-binding</keyword>
<keyword evidence="8" id="KW-0460">Magnesium</keyword>
<sequence>MLLRRAISRQTRPVITNQHIKRTGTQSMRLSQIMAHLDSSSNGTQATNGTSKAKGSHTLRSLPKSNTFTSNLPTDPAFPTPSVSHAASREHLGPRLVKEALYTYVRPEPTEHPELLCVSPRALSDIGLAESEAQTEEFKQVFSGSKIITWDEKENSEGGGIYPWAQCYGGYQFGQWAGQLGDGRAISLFETTNPDSGTRYELQLKGAGRTPYSRFADGKAVLRSSIREFVVSEYLNAIGIPTTRALALTLCKDTKVRRERLEPGAIVARFAQSWIRFGTFDLPRMRGDRKLIRELSDYTAEHVYGGWDKLASKLPDGDVKETHASASTGIPRETIEGTGTAEENRYTRLYRSIIRANALTVAKWQAYGFMNGVLNTDNTSILGLSIDFGPFAFLDTFDPTYTPNHDDGMLRYSYRNQPTIIWWNLVRLGESLGELMGAGSTVDTSSFIDDGVKEEDTDELIKRAESIIERGGEEFKAVFLAEYKRLMTARLGLKTTKQDDFDSLYSELLDCLQAFELDFHHAFRRLSGFALDELKSEEARKDVAGRFFRSNEAPRQEDASRERLGKWLEKWAARVKEDWGEAADAERQAAMRSVNPNFVPRSWILDELIERVEKKGEREILPQIMKLNLDPFQENWGWDQGEEDRFCGDVPKYKGLMQCSCSS</sequence>
<evidence type="ECO:0000256" key="3">
    <source>
        <dbReference type="ARBA" id="ARBA00022679"/>
    </source>
</evidence>
<dbReference type="Pfam" id="PF02696">
    <property type="entry name" value="SelO"/>
    <property type="match status" value="1"/>
</dbReference>
<evidence type="ECO:0000256" key="2">
    <source>
        <dbReference type="ARBA" id="ARBA00009747"/>
    </source>
</evidence>
<evidence type="ECO:0000256" key="7">
    <source>
        <dbReference type="ARBA" id="ARBA00022840"/>
    </source>
</evidence>
<gene>
    <name evidence="11" type="ORF">PDIGIT_LOCUS4028</name>
</gene>
<evidence type="ECO:0000256" key="4">
    <source>
        <dbReference type="ARBA" id="ARBA00022695"/>
    </source>
</evidence>
<dbReference type="GO" id="GO:0005739">
    <property type="term" value="C:mitochondrion"/>
    <property type="evidence" value="ECO:0007669"/>
    <property type="project" value="TreeGrafter"/>
</dbReference>
<dbReference type="GO" id="GO:0046872">
    <property type="term" value="F:metal ion binding"/>
    <property type="evidence" value="ECO:0007669"/>
    <property type="project" value="UniProtKB-KW"/>
</dbReference>
<protein>
    <recommendedName>
        <fullName evidence="9">Selenoprotein O</fullName>
    </recommendedName>
</protein>
<dbReference type="OrthoDB" id="10254721at2759"/>
<comment type="similarity">
    <text evidence="2">Belongs to the SELO family.</text>
</comment>
<dbReference type="AlphaFoldDB" id="A0A9W4XGG6"/>
<keyword evidence="7" id="KW-0067">ATP-binding</keyword>
<evidence type="ECO:0000313" key="11">
    <source>
        <dbReference type="EMBL" id="CAI6328831.1"/>
    </source>
</evidence>
<feature type="compositionally biased region" description="Polar residues" evidence="10">
    <location>
        <begin position="63"/>
        <end position="72"/>
    </location>
</feature>
<evidence type="ECO:0000256" key="6">
    <source>
        <dbReference type="ARBA" id="ARBA00022741"/>
    </source>
</evidence>